<keyword evidence="1 12" id="KW-0813">Transport</keyword>
<dbReference type="CDD" id="cd06503">
    <property type="entry name" value="ATP-synt_Fo_b"/>
    <property type="match status" value="1"/>
</dbReference>
<proteinExistence type="inferred from homology"/>
<dbReference type="AlphaFoldDB" id="A0A2T1BZ27"/>
<keyword evidence="4 12" id="KW-0375">Hydrogen ion transport</keyword>
<evidence type="ECO:0000256" key="11">
    <source>
        <dbReference type="ARBA" id="ARBA00037847"/>
    </source>
</evidence>
<feature type="coiled-coil region" evidence="14">
    <location>
        <begin position="65"/>
        <end position="106"/>
    </location>
</feature>
<dbReference type="InterPro" id="IPR002146">
    <property type="entry name" value="ATP_synth_b/b'su_bac/chlpt"/>
</dbReference>
<dbReference type="EMBL" id="PVWJ01000119">
    <property type="protein sequence ID" value="PSB01252.1"/>
    <property type="molecule type" value="Genomic_DNA"/>
</dbReference>
<evidence type="ECO:0000256" key="3">
    <source>
        <dbReference type="ARBA" id="ARBA00022692"/>
    </source>
</evidence>
<evidence type="ECO:0000256" key="1">
    <source>
        <dbReference type="ARBA" id="ARBA00022448"/>
    </source>
</evidence>
<evidence type="ECO:0000256" key="9">
    <source>
        <dbReference type="ARBA" id="ARBA00023310"/>
    </source>
</evidence>
<dbReference type="PANTHER" id="PTHR34264">
    <property type="entry name" value="ATP SYNTHASE SUBUNIT B, CHLOROPLASTIC"/>
    <property type="match status" value="1"/>
</dbReference>
<comment type="subcellular location">
    <subcellularLocation>
        <location evidence="12">Cellular thylakoid membrane</location>
        <topology evidence="12">Single-pass membrane protein</topology>
    </subcellularLocation>
    <subcellularLocation>
        <location evidence="11">Endomembrane system</location>
        <topology evidence="11">Single-pass membrane protein</topology>
    </subcellularLocation>
</comment>
<dbReference type="NCBIfam" id="TIGR01144">
    <property type="entry name" value="ATP_synt_b"/>
    <property type="match status" value="1"/>
</dbReference>
<keyword evidence="2 12" id="KW-0138">CF(0)</keyword>
<keyword evidence="5 12" id="KW-1133">Transmembrane helix</keyword>
<dbReference type="GO" id="GO:0046933">
    <property type="term" value="F:proton-transporting ATP synthase activity, rotational mechanism"/>
    <property type="evidence" value="ECO:0007669"/>
    <property type="project" value="UniProtKB-UniRule"/>
</dbReference>
<dbReference type="SUPFAM" id="SSF81573">
    <property type="entry name" value="F1F0 ATP synthase subunit B, membrane domain"/>
    <property type="match status" value="1"/>
</dbReference>
<reference evidence="15 16" key="2">
    <citation type="submission" date="2018-03" db="EMBL/GenBank/DDBJ databases">
        <title>The ancient ancestry and fast evolution of plastids.</title>
        <authorList>
            <person name="Moore K.R."/>
            <person name="Magnabosco C."/>
            <person name="Momper L."/>
            <person name="Gold D.A."/>
            <person name="Bosak T."/>
            <person name="Fournier G.P."/>
        </authorList>
    </citation>
    <scope>NUCLEOTIDE SEQUENCE [LARGE SCALE GENOMIC DNA]</scope>
    <source>
        <strain evidence="15 16">CCAP 1448/3</strain>
    </source>
</reference>
<dbReference type="Pfam" id="PF00430">
    <property type="entry name" value="ATP-synt_B"/>
    <property type="match status" value="1"/>
</dbReference>
<keyword evidence="9 12" id="KW-0066">ATP synthesis</keyword>
<dbReference type="NCBIfam" id="NF005606">
    <property type="entry name" value="PRK07352.1"/>
    <property type="match status" value="1"/>
</dbReference>
<keyword evidence="3 12" id="KW-0812">Transmembrane</keyword>
<evidence type="ECO:0000256" key="14">
    <source>
        <dbReference type="SAM" id="Coils"/>
    </source>
</evidence>
<evidence type="ECO:0000256" key="12">
    <source>
        <dbReference type="HAMAP-Rule" id="MF_01398"/>
    </source>
</evidence>
<evidence type="ECO:0000256" key="4">
    <source>
        <dbReference type="ARBA" id="ARBA00022781"/>
    </source>
</evidence>
<dbReference type="OrthoDB" id="461217at2"/>
<evidence type="ECO:0000256" key="13">
    <source>
        <dbReference type="RuleBase" id="RU003848"/>
    </source>
</evidence>
<evidence type="ECO:0000256" key="6">
    <source>
        <dbReference type="ARBA" id="ARBA00023065"/>
    </source>
</evidence>
<evidence type="ECO:0000256" key="8">
    <source>
        <dbReference type="ARBA" id="ARBA00023136"/>
    </source>
</evidence>
<protein>
    <recommendedName>
        <fullName evidence="12">ATP synthase subunit b</fullName>
    </recommendedName>
    <alternativeName>
        <fullName evidence="12">ATP synthase F(0) sector subunit b</fullName>
    </alternativeName>
    <alternativeName>
        <fullName evidence="12">ATPase subunit I</fullName>
    </alternativeName>
    <alternativeName>
        <fullName evidence="12">F-type ATPase subunit b</fullName>
        <shortName evidence="12">F-ATPase subunit b</shortName>
    </alternativeName>
</protein>
<dbReference type="Proteomes" id="UP000238762">
    <property type="component" value="Unassembled WGS sequence"/>
</dbReference>
<accession>A0A2T1BZ27</accession>
<evidence type="ECO:0000256" key="5">
    <source>
        <dbReference type="ARBA" id="ARBA00022989"/>
    </source>
</evidence>
<keyword evidence="7 12" id="KW-0793">Thylakoid</keyword>
<reference evidence="15 16" key="1">
    <citation type="submission" date="2018-02" db="EMBL/GenBank/DDBJ databases">
        <authorList>
            <person name="Cohen D.B."/>
            <person name="Kent A.D."/>
        </authorList>
    </citation>
    <scope>NUCLEOTIDE SEQUENCE [LARGE SCALE GENOMIC DNA]</scope>
    <source>
        <strain evidence="15 16">CCAP 1448/3</strain>
    </source>
</reference>
<dbReference type="GO" id="GO:0045259">
    <property type="term" value="C:proton-transporting ATP synthase complex"/>
    <property type="evidence" value="ECO:0007669"/>
    <property type="project" value="UniProtKB-KW"/>
</dbReference>
<name>A0A2T1BZ27_9CYAN</name>
<comment type="function">
    <text evidence="10 12">F(1)F(0) ATP synthase produces ATP from ADP in the presence of a proton or sodium gradient. F-type ATPases consist of two structural domains, F(1) containing the extramembraneous catalytic core and F(0) containing the membrane proton channel, linked together by a central stalk and a peripheral stalk. During catalysis, ATP synthesis in the catalytic domain of F(1) is coupled via a rotary mechanism of the central stalk subunits to proton translocation.</text>
</comment>
<dbReference type="GO" id="GO:0031676">
    <property type="term" value="C:plasma membrane-derived thylakoid membrane"/>
    <property type="evidence" value="ECO:0007669"/>
    <property type="project" value="UniProtKB-SubCell"/>
</dbReference>
<evidence type="ECO:0000256" key="7">
    <source>
        <dbReference type="ARBA" id="ARBA00023078"/>
    </source>
</evidence>
<sequence length="181" mass="19684">MGIMGNFWLLEIAEAQSHGGFGINLDILETNLINLAILVGVLVYFGRKVLANILGERQARIGASIQEAEQQQQEAAKALAVAEKQLAEAEAEAERIRQSAVESAKTSREAILRKADQDVERMKQTAAQDLNADRDKAIAELRERVATLAMQKVESQLQSILDESTQQKLVDSSLAQLGGGS</sequence>
<comment type="caution">
    <text evidence="15">The sequence shown here is derived from an EMBL/GenBank/DDBJ whole genome shotgun (WGS) entry which is preliminary data.</text>
</comment>
<dbReference type="HAMAP" id="MF_01398">
    <property type="entry name" value="ATP_synth_b_bprime"/>
    <property type="match status" value="1"/>
</dbReference>
<dbReference type="PANTHER" id="PTHR34264:SF3">
    <property type="entry name" value="ATP SYNTHASE SUBUNIT B, CHLOROPLASTIC"/>
    <property type="match status" value="1"/>
</dbReference>
<evidence type="ECO:0000313" key="16">
    <source>
        <dbReference type="Proteomes" id="UP000238762"/>
    </source>
</evidence>
<organism evidence="15 16">
    <name type="scientific">Merismopedia glauca CCAP 1448/3</name>
    <dbReference type="NCBI Taxonomy" id="1296344"/>
    <lineage>
        <taxon>Bacteria</taxon>
        <taxon>Bacillati</taxon>
        <taxon>Cyanobacteriota</taxon>
        <taxon>Cyanophyceae</taxon>
        <taxon>Synechococcales</taxon>
        <taxon>Merismopediaceae</taxon>
        <taxon>Merismopedia</taxon>
    </lineage>
</organism>
<keyword evidence="8 12" id="KW-0472">Membrane</keyword>
<dbReference type="GO" id="GO:0012505">
    <property type="term" value="C:endomembrane system"/>
    <property type="evidence" value="ECO:0007669"/>
    <property type="project" value="UniProtKB-SubCell"/>
</dbReference>
<dbReference type="InterPro" id="IPR005864">
    <property type="entry name" value="ATP_synth_F0_bsu_bac"/>
</dbReference>
<comment type="subunit">
    <text evidence="12">F-type ATPases have 2 components, F(1) - the catalytic core - and F(0) - the membrane proton channel. F(1) has five subunits: alpha(3), beta(3), gamma(1), delta(1), epsilon(1). F(0) has four main subunits: a(1), b(1), b'(1) and c(10-14). The alpha and beta chains form an alternating ring which encloses part of the gamma chain. F(1) is attached to F(0) by a central stalk formed by the gamma and epsilon chains, while a peripheral stalk is formed by the delta, b and b' chains.</text>
</comment>
<keyword evidence="16" id="KW-1185">Reference proteome</keyword>
<gene>
    <name evidence="12 15" type="primary">atpF</name>
    <name evidence="15" type="ORF">C7B64_19255</name>
</gene>
<evidence type="ECO:0000313" key="15">
    <source>
        <dbReference type="EMBL" id="PSB01252.1"/>
    </source>
</evidence>
<comment type="function">
    <text evidence="12">Component of the F(0) channel, it forms part of the peripheral stalk, linking F(1) to F(0).</text>
</comment>
<comment type="similarity">
    <text evidence="12 13">Belongs to the ATPase B chain family.</text>
</comment>
<keyword evidence="14" id="KW-0175">Coiled coil</keyword>
<dbReference type="InterPro" id="IPR028987">
    <property type="entry name" value="ATP_synth_B-like_membr_sf"/>
</dbReference>
<evidence type="ECO:0000256" key="2">
    <source>
        <dbReference type="ARBA" id="ARBA00022547"/>
    </source>
</evidence>
<keyword evidence="6 12" id="KW-0406">Ion transport</keyword>
<evidence type="ECO:0000256" key="10">
    <source>
        <dbReference type="ARBA" id="ARBA00025198"/>
    </source>
</evidence>